<proteinExistence type="inferred from homology"/>
<dbReference type="InterPro" id="IPR006480">
    <property type="entry name" value="Phage_holin_4_1"/>
</dbReference>
<dbReference type="EMBL" id="AY445042">
    <property type="protein sequence ID" value="AAR83237.1"/>
    <property type="molecule type" value="Genomic_DNA"/>
</dbReference>
<dbReference type="NCBIfam" id="TIGR01593">
    <property type="entry name" value="holin_tox_secr"/>
    <property type="match status" value="1"/>
</dbReference>
<dbReference type="Pfam" id="PF05895">
    <property type="entry name" value="DUF859"/>
    <property type="match status" value="1"/>
</dbReference>
<comment type="similarity">
    <text evidence="5">Belongs to the bacteriophage holin family. Cp-1 holin subfamily.</text>
</comment>
<feature type="compositionally biased region" description="Polar residues" evidence="6">
    <location>
        <begin position="580"/>
        <end position="592"/>
    </location>
</feature>
<dbReference type="GO" id="GO:0016020">
    <property type="term" value="C:membrane"/>
    <property type="evidence" value="ECO:0007669"/>
    <property type="project" value="UniProtKB-SubCell"/>
</dbReference>
<evidence type="ECO:0000256" key="1">
    <source>
        <dbReference type="ARBA" id="ARBA00004141"/>
    </source>
</evidence>
<evidence type="ECO:0000256" key="6">
    <source>
        <dbReference type="SAM" id="MobiDB-lite"/>
    </source>
</evidence>
<dbReference type="AlphaFoldDB" id="Q6SYZ8"/>
<name>Q6SYZ8_STRPY</name>
<dbReference type="Pfam" id="PF05105">
    <property type="entry name" value="Phage_holin_4_1"/>
    <property type="match status" value="1"/>
</dbReference>
<evidence type="ECO:0000256" key="3">
    <source>
        <dbReference type="ARBA" id="ARBA00022989"/>
    </source>
</evidence>
<feature type="transmembrane region" description="Helical" evidence="7">
    <location>
        <begin position="651"/>
        <end position="672"/>
    </location>
</feature>
<organism evidence="8">
    <name type="scientific">Streptococcus pyogenes</name>
    <dbReference type="NCBI Taxonomy" id="1314"/>
    <lineage>
        <taxon>Bacteria</taxon>
        <taxon>Bacillati</taxon>
        <taxon>Bacillota</taxon>
        <taxon>Bacilli</taxon>
        <taxon>Lactobacillales</taxon>
        <taxon>Streptococcaceae</taxon>
        <taxon>Streptococcus</taxon>
    </lineage>
</organism>
<evidence type="ECO:0000256" key="5">
    <source>
        <dbReference type="ARBA" id="ARBA00023600"/>
    </source>
</evidence>
<comment type="subcellular location">
    <subcellularLocation>
        <location evidence="1">Membrane</location>
        <topology evidence="1">Multi-pass membrane protein</topology>
    </subcellularLocation>
</comment>
<feature type="transmembrane region" description="Helical" evidence="7">
    <location>
        <begin position="684"/>
        <end position="701"/>
    </location>
</feature>
<sequence>MADYGSNNDRGYNLLLRVEETGTSTANNTSTVRVQLWLRNGQTTFGMYNCSASVSIDGQTLSWSGRPDMYSMNSSLHLIDKTITIAHNSNGQKTIGFSATFSGSGGWSPGTLNTGYQSLRLRDIPRSSTASVSGNMMGSPITISITRASGDFTHKVTWQFGSLSGVVATGATTSCSWTPEVAKLAPQIPNATSGIGTILVQTIYGGKVIGESRIQVTLQLPSSVVPSLSSISLSDLNTIAQNAITGNTFVSLESNPKVTFNGATGIYGSTIPASGYRAEVFKFEGNSWIQLQNVATAQNGGVGGINHVGRAKISAFVTDSRGRQSPRKEVEISLLEYFKPILSFTSVRVGTTMNQLNVIRKVKIAPLIVGNSQKNRATMTWDILDLSTGTKTTNVGGAANWSTTTEHTKENFQATLNGTYDQTKSYTIIGHLRDLFYETDFEFTVGPEKVVYGLSPTGMGIGKAWTRGVLDVDGSQPSYFDGDIIMRNKKLIDIFYPIGTIYESTSSESPSTFMGGKWERFGNGRVLVGVSETESEFNTVSKTGGSKTHTLTINEMPVHSHPQYVSANSGNQATRRDYSSDGSSSLYPQGNNTGNLEEDRLITIYNLILQFIGGDVALRGETMKQEVLTNKLVFSGIGGVIGSIFGEIDGFLYGLLIFMLIDYVTGIMAAIVEKNLSSSIGKKGIFKKAMIICLVAVAHMIDLHVLKQGGAVRTAVIFFYFSNEGLSILENATRIGLPVPNRIKQVLRQLNEDKEDENDK</sequence>
<evidence type="ECO:0000256" key="2">
    <source>
        <dbReference type="ARBA" id="ARBA00022692"/>
    </source>
</evidence>
<accession>Q6SYZ8</accession>
<keyword evidence="3 7" id="KW-1133">Transmembrane helix</keyword>
<evidence type="ECO:0000256" key="4">
    <source>
        <dbReference type="ARBA" id="ARBA00023136"/>
    </source>
</evidence>
<keyword evidence="4 7" id="KW-0472">Membrane</keyword>
<feature type="region of interest" description="Disordered" evidence="6">
    <location>
        <begin position="561"/>
        <end position="592"/>
    </location>
</feature>
<reference evidence="8" key="1">
    <citation type="journal article" date="2003" name="J. Infect. Dis.">
        <title>Structure and distribution of an unusual chimeric genetic element encoding macrolide resistance in phylogenetically diverse clones of group A Streptococcus.</title>
        <authorList>
            <person name="Banks D.J."/>
            <person name="Porcella S.F."/>
            <person name="Barbian K.D."/>
            <person name="Martin J.M."/>
            <person name="Musser J.M."/>
        </authorList>
    </citation>
    <scope>NUCLEOTIDE SEQUENCE</scope>
</reference>
<protein>
    <submittedName>
        <fullName evidence="8">Phage tail-host specificity protein</fullName>
    </submittedName>
</protein>
<keyword evidence="2 7" id="KW-0812">Transmembrane</keyword>
<evidence type="ECO:0000313" key="8">
    <source>
        <dbReference type="EMBL" id="AAR83237.1"/>
    </source>
</evidence>
<evidence type="ECO:0000256" key="7">
    <source>
        <dbReference type="SAM" id="Phobius"/>
    </source>
</evidence>
<dbReference type="InterPro" id="IPR008577">
    <property type="entry name" value="DUF859"/>
</dbReference>
<feature type="compositionally biased region" description="Polar residues" evidence="6">
    <location>
        <begin position="563"/>
        <end position="573"/>
    </location>
</feature>